<evidence type="ECO:0000313" key="2">
    <source>
        <dbReference type="Proteomes" id="UP001314170"/>
    </source>
</evidence>
<dbReference type="Proteomes" id="UP001314170">
    <property type="component" value="Unassembled WGS sequence"/>
</dbReference>
<dbReference type="EMBL" id="CAWUPB010001184">
    <property type="protein sequence ID" value="CAK7350210.1"/>
    <property type="molecule type" value="Genomic_DNA"/>
</dbReference>
<sequence length="53" mass="5738">AGTLARGRLRHGLVTSLGAGRYEPMRLHGSQQVGHACVPTYNEPIRWLAVGLL</sequence>
<organism evidence="1 2">
    <name type="scientific">Dovyalis caffra</name>
    <dbReference type="NCBI Taxonomy" id="77055"/>
    <lineage>
        <taxon>Eukaryota</taxon>
        <taxon>Viridiplantae</taxon>
        <taxon>Streptophyta</taxon>
        <taxon>Embryophyta</taxon>
        <taxon>Tracheophyta</taxon>
        <taxon>Spermatophyta</taxon>
        <taxon>Magnoliopsida</taxon>
        <taxon>eudicotyledons</taxon>
        <taxon>Gunneridae</taxon>
        <taxon>Pentapetalae</taxon>
        <taxon>rosids</taxon>
        <taxon>fabids</taxon>
        <taxon>Malpighiales</taxon>
        <taxon>Salicaceae</taxon>
        <taxon>Flacourtieae</taxon>
        <taxon>Dovyalis</taxon>
    </lineage>
</organism>
<protein>
    <submittedName>
        <fullName evidence="1">Uncharacterized protein</fullName>
    </submittedName>
</protein>
<proteinExistence type="predicted"/>
<comment type="caution">
    <text evidence="1">The sequence shown here is derived from an EMBL/GenBank/DDBJ whole genome shotgun (WGS) entry which is preliminary data.</text>
</comment>
<dbReference type="AlphaFoldDB" id="A0AAV1SIE9"/>
<reference evidence="1 2" key="1">
    <citation type="submission" date="2024-01" db="EMBL/GenBank/DDBJ databases">
        <authorList>
            <person name="Waweru B."/>
        </authorList>
    </citation>
    <scope>NUCLEOTIDE SEQUENCE [LARGE SCALE GENOMIC DNA]</scope>
</reference>
<name>A0AAV1SIE9_9ROSI</name>
<accession>A0AAV1SIE9</accession>
<feature type="non-terminal residue" evidence="1">
    <location>
        <position position="1"/>
    </location>
</feature>
<gene>
    <name evidence="1" type="ORF">DCAF_LOCUS22937</name>
</gene>
<keyword evidence="2" id="KW-1185">Reference proteome</keyword>
<evidence type="ECO:0000313" key="1">
    <source>
        <dbReference type="EMBL" id="CAK7350210.1"/>
    </source>
</evidence>